<evidence type="ECO:0000313" key="3">
    <source>
        <dbReference type="Proteomes" id="UP001139199"/>
    </source>
</evidence>
<evidence type="ECO:0000313" key="2">
    <source>
        <dbReference type="EMBL" id="MCB4799276.1"/>
    </source>
</evidence>
<sequence length="235" mass="27328">MLYKINLLTIFFISTFSIAQNTDAEIVIEGNTMNMSGKGNLSNGFWVKSSSIKKEVVGTDYMVENWAETVELHDVKNKSYKIPNSNFNITHNRLESKIGDDKKAKTFIFDKKNVNDFVLQNHLFVKKQIDKKITYVESLSNEVGVNLYKYYFSEVIEAAFNTMTQKKMGKDKIVIKTKYYLEKQENVLTELKFSKSGIIKSLSNSTELKKYIKSNHLKMKEEKEFIDVLHYYNTI</sequence>
<feature type="chain" id="PRO_5040920383" evidence="1">
    <location>
        <begin position="20"/>
        <end position="235"/>
    </location>
</feature>
<feature type="signal peptide" evidence="1">
    <location>
        <begin position="1"/>
        <end position="19"/>
    </location>
</feature>
<accession>A0A9X1I0N2</accession>
<comment type="caution">
    <text evidence="2">The sequence shown here is derived from an EMBL/GenBank/DDBJ whole genome shotgun (WGS) entry which is preliminary data.</text>
</comment>
<keyword evidence="3" id="KW-1185">Reference proteome</keyword>
<dbReference type="Proteomes" id="UP001139199">
    <property type="component" value="Unassembled WGS sequence"/>
</dbReference>
<evidence type="ECO:0000256" key="1">
    <source>
        <dbReference type="SAM" id="SignalP"/>
    </source>
</evidence>
<organism evidence="2 3">
    <name type="scientific">Neotamlana laminarinivorans</name>
    <dbReference type="NCBI Taxonomy" id="2883124"/>
    <lineage>
        <taxon>Bacteria</taxon>
        <taxon>Pseudomonadati</taxon>
        <taxon>Bacteroidota</taxon>
        <taxon>Flavobacteriia</taxon>
        <taxon>Flavobacteriales</taxon>
        <taxon>Flavobacteriaceae</taxon>
        <taxon>Neotamlana</taxon>
    </lineage>
</organism>
<proteinExistence type="predicted"/>
<dbReference type="EMBL" id="JAJAPW010000004">
    <property type="protein sequence ID" value="MCB4799276.1"/>
    <property type="molecule type" value="Genomic_DNA"/>
</dbReference>
<dbReference type="AlphaFoldDB" id="A0A9X1I0N2"/>
<name>A0A9X1I0N2_9FLAO</name>
<protein>
    <submittedName>
        <fullName evidence="2">Uncharacterized protein</fullName>
    </submittedName>
</protein>
<reference evidence="2" key="1">
    <citation type="submission" date="2021-10" db="EMBL/GenBank/DDBJ databases">
        <title>Tamlana sargassums sp. nov., and Tamlana laminarinivorans sp. nov., two new bacteria isolated from the brown alga.</title>
        <authorList>
            <person name="Li J."/>
        </authorList>
    </citation>
    <scope>NUCLEOTIDE SEQUENCE</scope>
    <source>
        <strain evidence="2">PT2-4</strain>
    </source>
</reference>
<dbReference type="RefSeq" id="WP_226543769.1">
    <property type="nucleotide sequence ID" value="NZ_JAJAPW010000004.1"/>
</dbReference>
<gene>
    <name evidence="2" type="ORF">LG649_10485</name>
</gene>
<keyword evidence="1" id="KW-0732">Signal</keyword>